<dbReference type="Proteomes" id="UP000619788">
    <property type="component" value="Unassembled WGS sequence"/>
</dbReference>
<dbReference type="EMBL" id="BOOJ01000052">
    <property type="protein sequence ID" value="GIH95308.1"/>
    <property type="molecule type" value="Genomic_DNA"/>
</dbReference>
<comment type="caution">
    <text evidence="1">The sequence shown here is derived from an EMBL/GenBank/DDBJ whole genome shotgun (WGS) entry which is preliminary data.</text>
</comment>
<dbReference type="RefSeq" id="WP_204067407.1">
    <property type="nucleotide sequence ID" value="NZ_BOOJ01000052.1"/>
</dbReference>
<dbReference type="AlphaFoldDB" id="A0A8J3STG5"/>
<reference evidence="1 2" key="1">
    <citation type="submission" date="2021-01" db="EMBL/GenBank/DDBJ databases">
        <title>Whole genome shotgun sequence of Planobispora siamensis NBRC 107568.</title>
        <authorList>
            <person name="Komaki H."/>
            <person name="Tamura T."/>
        </authorList>
    </citation>
    <scope>NUCLEOTIDE SEQUENCE [LARGE SCALE GENOMIC DNA]</scope>
    <source>
        <strain evidence="1 2">NBRC 107568</strain>
    </source>
</reference>
<keyword evidence="2" id="KW-1185">Reference proteome</keyword>
<gene>
    <name evidence="1" type="ORF">Psi01_59380</name>
</gene>
<accession>A0A8J3STG5</accession>
<sequence>MIRDLFSDDELECLAKTAGEFIMGYDPQEHMSARQRELAQRAYRLLIDPGPAGTLTAN</sequence>
<evidence type="ECO:0000313" key="2">
    <source>
        <dbReference type="Proteomes" id="UP000619788"/>
    </source>
</evidence>
<name>A0A8J3STG5_9ACTN</name>
<proteinExistence type="predicted"/>
<protein>
    <submittedName>
        <fullName evidence="1">Uncharacterized protein</fullName>
    </submittedName>
</protein>
<evidence type="ECO:0000313" key="1">
    <source>
        <dbReference type="EMBL" id="GIH95308.1"/>
    </source>
</evidence>
<organism evidence="1 2">
    <name type="scientific">Planobispora siamensis</name>
    <dbReference type="NCBI Taxonomy" id="936338"/>
    <lineage>
        <taxon>Bacteria</taxon>
        <taxon>Bacillati</taxon>
        <taxon>Actinomycetota</taxon>
        <taxon>Actinomycetes</taxon>
        <taxon>Streptosporangiales</taxon>
        <taxon>Streptosporangiaceae</taxon>
        <taxon>Planobispora</taxon>
    </lineage>
</organism>